<dbReference type="OrthoDB" id="10252171at2759"/>
<proteinExistence type="predicted"/>
<reference evidence="1 2" key="1">
    <citation type="submission" date="2016-03" db="EMBL/GenBank/DDBJ databases">
        <title>Whole genome sequencing of Grifola frondosa 9006-11.</title>
        <authorList>
            <person name="Min B."/>
            <person name="Park H."/>
            <person name="Kim J.-G."/>
            <person name="Cho H."/>
            <person name="Oh Y.-L."/>
            <person name="Kong W.-S."/>
            <person name="Choi I.-G."/>
        </authorList>
    </citation>
    <scope>NUCLEOTIDE SEQUENCE [LARGE SCALE GENOMIC DNA]</scope>
    <source>
        <strain evidence="1 2">9006-11</strain>
    </source>
</reference>
<evidence type="ECO:0008006" key="3">
    <source>
        <dbReference type="Google" id="ProtNLM"/>
    </source>
</evidence>
<sequence length="87" mass="9735">MKVVHHYRGLSASACRGLINELRILQALAEGQYGPAQFLLQPYLGHDKWAWLSSMGYMHILTEYCPGGDLNAYRGQLTSPHLLLCCS</sequence>
<accession>A0A1C7MIX4</accession>
<dbReference type="STRING" id="5627.A0A1C7MIX4"/>
<dbReference type="EMBL" id="LUGG01000003">
    <property type="protein sequence ID" value="OBZ76770.1"/>
    <property type="molecule type" value="Genomic_DNA"/>
</dbReference>
<name>A0A1C7MIX4_GRIFR</name>
<evidence type="ECO:0000313" key="2">
    <source>
        <dbReference type="Proteomes" id="UP000092993"/>
    </source>
</evidence>
<gene>
    <name evidence="1" type="ORF">A0H81_03209</name>
</gene>
<organism evidence="1 2">
    <name type="scientific">Grifola frondosa</name>
    <name type="common">Maitake</name>
    <name type="synonym">Polyporus frondosus</name>
    <dbReference type="NCBI Taxonomy" id="5627"/>
    <lineage>
        <taxon>Eukaryota</taxon>
        <taxon>Fungi</taxon>
        <taxon>Dikarya</taxon>
        <taxon>Basidiomycota</taxon>
        <taxon>Agaricomycotina</taxon>
        <taxon>Agaricomycetes</taxon>
        <taxon>Polyporales</taxon>
        <taxon>Grifolaceae</taxon>
        <taxon>Grifola</taxon>
    </lineage>
</organism>
<dbReference type="Proteomes" id="UP000092993">
    <property type="component" value="Unassembled WGS sequence"/>
</dbReference>
<evidence type="ECO:0000313" key="1">
    <source>
        <dbReference type="EMBL" id="OBZ76770.1"/>
    </source>
</evidence>
<comment type="caution">
    <text evidence="1">The sequence shown here is derived from an EMBL/GenBank/DDBJ whole genome shotgun (WGS) entry which is preliminary data.</text>
</comment>
<keyword evidence="2" id="KW-1185">Reference proteome</keyword>
<dbReference type="AlphaFoldDB" id="A0A1C7MIX4"/>
<protein>
    <recommendedName>
        <fullName evidence="3">Protein kinase domain-containing protein</fullName>
    </recommendedName>
</protein>